<dbReference type="EMBL" id="SJPN01000002">
    <property type="protein sequence ID" value="TWU05947.1"/>
    <property type="molecule type" value="Genomic_DNA"/>
</dbReference>
<protein>
    <submittedName>
        <fullName evidence="1">Uncharacterized protein</fullName>
    </submittedName>
</protein>
<sequence>MINKLRSLAKSKPRQAKRRKLRRLEQLEARLNLATAAVVLGELRIDGLVTENNNMTVDYAADLYTITDTNPLTLTTPGAGMTQVNANTVTIDGSLVTDRVRVNMRDGMNTVTINGNGGSGWGDEGLRVNNDTRTDELTIIGSGGVNVQTGAGRGQVEILTDLIELGGDIETSDNNLIEFGTDTGDTVDVTNGSFVGASTGAVTFNGPVSSANSSSLGVEGGNVQFLSDATGLDGLSVLAFDLAIFAGNVGSNSSSIEGNTQVSIAGTLTSDTAVLTSPDLNLSTVMVDDLTIEGGALDISGAVAPNVLAGSEVTLRSRVAGNPITVFNTASSPTAPDSLVIDATDIAQFSGYEHLTIGGQKGVTQTSLITLVNNGLSASNLSFPMNASLIAQTIDVNEGIDAGGNTTEFEATTLNLNNGRAFTGLGNIVFEALPAGQGGDGSITVNGRALAVGANVPTLTIAAVTSATILSQMSEFSSIEIEAPTASFNSGISAMTSRGDISFNMASAAGVFGVAGGLFATGSVSVNGDLDLLGDSLLFARGGGAIDVMGNVIGNGNALEIRGLPAMPASLVSLGGASDLARFSVLHNNGVVLGGTIDVNVPGGDVIIRTNGNLSIGGDILSADNVDLIFSTADLAGGDRLIDSIADSRVQLIGDFAGAGTLTVDAGQYIRGGADGGVTIVVV</sequence>
<proteinExistence type="predicted"/>
<name>A0A5C6B283_9BACT</name>
<dbReference type="Proteomes" id="UP000320176">
    <property type="component" value="Unassembled WGS sequence"/>
</dbReference>
<comment type="caution">
    <text evidence="1">The sequence shown here is derived from an EMBL/GenBank/DDBJ whole genome shotgun (WGS) entry which is preliminary data.</text>
</comment>
<evidence type="ECO:0000313" key="1">
    <source>
        <dbReference type="EMBL" id="TWU05947.1"/>
    </source>
</evidence>
<gene>
    <name evidence="1" type="ORF">Pla52n_16630</name>
</gene>
<accession>A0A5C6B283</accession>
<dbReference type="RefSeq" id="WP_146519112.1">
    <property type="nucleotide sequence ID" value="NZ_CP151726.1"/>
</dbReference>
<organism evidence="1 2">
    <name type="scientific">Stieleria varia</name>
    <dbReference type="NCBI Taxonomy" id="2528005"/>
    <lineage>
        <taxon>Bacteria</taxon>
        <taxon>Pseudomonadati</taxon>
        <taxon>Planctomycetota</taxon>
        <taxon>Planctomycetia</taxon>
        <taxon>Pirellulales</taxon>
        <taxon>Pirellulaceae</taxon>
        <taxon>Stieleria</taxon>
    </lineage>
</organism>
<reference evidence="1 2" key="1">
    <citation type="submission" date="2019-02" db="EMBL/GenBank/DDBJ databases">
        <title>Deep-cultivation of Planctomycetes and their phenomic and genomic characterization uncovers novel biology.</title>
        <authorList>
            <person name="Wiegand S."/>
            <person name="Jogler M."/>
            <person name="Boedeker C."/>
            <person name="Pinto D."/>
            <person name="Vollmers J."/>
            <person name="Rivas-Marin E."/>
            <person name="Kohn T."/>
            <person name="Peeters S.H."/>
            <person name="Heuer A."/>
            <person name="Rast P."/>
            <person name="Oberbeckmann S."/>
            <person name="Bunk B."/>
            <person name="Jeske O."/>
            <person name="Meyerdierks A."/>
            <person name="Storesund J.E."/>
            <person name="Kallscheuer N."/>
            <person name="Luecker S."/>
            <person name="Lage O.M."/>
            <person name="Pohl T."/>
            <person name="Merkel B.J."/>
            <person name="Hornburger P."/>
            <person name="Mueller R.-W."/>
            <person name="Bruemmer F."/>
            <person name="Labrenz M."/>
            <person name="Spormann A.M."/>
            <person name="Op Den Camp H."/>
            <person name="Overmann J."/>
            <person name="Amann R."/>
            <person name="Jetten M.S.M."/>
            <person name="Mascher T."/>
            <person name="Medema M.H."/>
            <person name="Devos D.P."/>
            <person name="Kaster A.-K."/>
            <person name="Ovreas L."/>
            <person name="Rohde M."/>
            <person name="Galperin M.Y."/>
            <person name="Jogler C."/>
        </authorList>
    </citation>
    <scope>NUCLEOTIDE SEQUENCE [LARGE SCALE GENOMIC DNA]</scope>
    <source>
        <strain evidence="1 2">Pla52n</strain>
    </source>
</reference>
<dbReference type="AlphaFoldDB" id="A0A5C6B283"/>
<evidence type="ECO:0000313" key="2">
    <source>
        <dbReference type="Proteomes" id="UP000320176"/>
    </source>
</evidence>
<keyword evidence="2" id="KW-1185">Reference proteome</keyword>